<protein>
    <submittedName>
        <fullName evidence="1">Uncharacterized protein</fullName>
    </submittedName>
</protein>
<evidence type="ECO:0000313" key="2">
    <source>
        <dbReference type="Proteomes" id="UP001597120"/>
    </source>
</evidence>
<dbReference type="InterPro" id="IPR008928">
    <property type="entry name" value="6-hairpin_glycosidase_sf"/>
</dbReference>
<gene>
    <name evidence="1" type="ORF">ACFQ03_17320</name>
</gene>
<proteinExistence type="predicted"/>
<reference evidence="2" key="1">
    <citation type="journal article" date="2019" name="Int. J. Syst. Evol. Microbiol.">
        <title>The Global Catalogue of Microorganisms (GCM) 10K type strain sequencing project: providing services to taxonomists for standard genome sequencing and annotation.</title>
        <authorList>
            <consortium name="The Broad Institute Genomics Platform"/>
            <consortium name="The Broad Institute Genome Sequencing Center for Infectious Disease"/>
            <person name="Wu L."/>
            <person name="Ma J."/>
        </authorList>
    </citation>
    <scope>NUCLEOTIDE SEQUENCE [LARGE SCALE GENOMIC DNA]</scope>
    <source>
        <strain evidence="2">CCUG 57263</strain>
    </source>
</reference>
<sequence length="649" mass="73836">MDKTHSRRRVAVITDTESDLLSLMKSLDPDLLIVKPDDAAAVDWTAVDSIALLGGAAPKPMLLPPPARTLIERECCAGKRVFAEFVGSIGNVYFEPPVPTRYERLAVVTSGWLENEPDGALIDDQFGERLRPHEFTCSSTRPLLSFFIAQAHGRMETADMKEPEVMRERALWFEADDRLLVCAFRLANFAKARHAPWRRVRKLIGFILNWLYGQDIANHIDDFPRSYRVGAEARPSSDALDASDILMAADRALQWVRRSGMLIDEGRGGALEGLGTEIDYTGRQRLSRIRRVDCIGELALPFWLHSLISGNTRSQRISNQLTGYVLDHYVNREPGPLYGMMRWTDEAWGVCYQDDVARALLPLLLRCFYEGTSERLDECADILDFLIRTTGTDGTRRFRTDNNQLTPEQLEKLATTPGNLPSAHYNAYYFAALCIYYRLTGREEYRTAAVKGLTTIMKVYPETKREQSQTQELCRLILPLAWLYAVTEEEQHLQWLYRVARDLQKFAHPSGAYLEWDEGYQASMRHQAGSGESSLLGRNGDPVADLLYTNNWLPIAWMQAYFITDDTWFKERWMETARFMLKAQIESDDPMIDGAWARAFDVELMEVFGSPADVGWGPWAIESGWTVAEISAGLYMGLLEEKLKPQHKA</sequence>
<dbReference type="RefSeq" id="WP_379289696.1">
    <property type="nucleotide sequence ID" value="NZ_JBHTIU010000065.1"/>
</dbReference>
<keyword evidence="2" id="KW-1185">Reference proteome</keyword>
<name>A0ABW3DF04_9BACL</name>
<accession>A0ABW3DF04</accession>
<dbReference type="EMBL" id="JBHTIU010000065">
    <property type="protein sequence ID" value="MFD0870903.1"/>
    <property type="molecule type" value="Genomic_DNA"/>
</dbReference>
<dbReference type="SUPFAM" id="SSF48208">
    <property type="entry name" value="Six-hairpin glycosidases"/>
    <property type="match status" value="1"/>
</dbReference>
<comment type="caution">
    <text evidence="1">The sequence shown here is derived from an EMBL/GenBank/DDBJ whole genome shotgun (WGS) entry which is preliminary data.</text>
</comment>
<organism evidence="1 2">
    <name type="scientific">Paenibacillus residui</name>
    <dbReference type="NCBI Taxonomy" id="629724"/>
    <lineage>
        <taxon>Bacteria</taxon>
        <taxon>Bacillati</taxon>
        <taxon>Bacillota</taxon>
        <taxon>Bacilli</taxon>
        <taxon>Bacillales</taxon>
        <taxon>Paenibacillaceae</taxon>
        <taxon>Paenibacillus</taxon>
    </lineage>
</organism>
<evidence type="ECO:0000313" key="1">
    <source>
        <dbReference type="EMBL" id="MFD0870903.1"/>
    </source>
</evidence>
<dbReference type="Proteomes" id="UP001597120">
    <property type="component" value="Unassembled WGS sequence"/>
</dbReference>